<dbReference type="GO" id="GO:0020037">
    <property type="term" value="F:heme binding"/>
    <property type="evidence" value="ECO:0007669"/>
    <property type="project" value="InterPro"/>
</dbReference>
<accession>A0A4D4M8E0</accession>
<evidence type="ECO:0000313" key="4">
    <source>
        <dbReference type="EMBL" id="GDY68231.1"/>
    </source>
</evidence>
<dbReference type="Gene3D" id="1.10.630.10">
    <property type="entry name" value="Cytochrome P450"/>
    <property type="match status" value="1"/>
</dbReference>
<feature type="region of interest" description="Disordered" evidence="3">
    <location>
        <begin position="211"/>
        <end position="245"/>
    </location>
</feature>
<evidence type="ECO:0000256" key="1">
    <source>
        <dbReference type="ARBA" id="ARBA00010617"/>
    </source>
</evidence>
<dbReference type="PANTHER" id="PTHR46696">
    <property type="entry name" value="P450, PUTATIVE (EUROFUNG)-RELATED"/>
    <property type="match status" value="1"/>
</dbReference>
<evidence type="ECO:0000313" key="5">
    <source>
        <dbReference type="EMBL" id="GDY71410.1"/>
    </source>
</evidence>
<keyword evidence="2" id="KW-0408">Iron</keyword>
<dbReference type="Pfam" id="PF00067">
    <property type="entry name" value="p450"/>
    <property type="match status" value="1"/>
</dbReference>
<keyword evidence="2" id="KW-0503">Monooxygenase</keyword>
<evidence type="ECO:0000256" key="3">
    <source>
        <dbReference type="SAM" id="MobiDB-lite"/>
    </source>
</evidence>
<dbReference type="GO" id="GO:0016705">
    <property type="term" value="F:oxidoreductase activity, acting on paired donors, with incorporation or reduction of molecular oxygen"/>
    <property type="evidence" value="ECO:0007669"/>
    <property type="project" value="InterPro"/>
</dbReference>
<dbReference type="PRINTS" id="PR00385">
    <property type="entry name" value="P450"/>
</dbReference>
<dbReference type="GO" id="GO:0005506">
    <property type="term" value="F:iron ion binding"/>
    <property type="evidence" value="ECO:0007669"/>
    <property type="project" value="InterPro"/>
</dbReference>
<keyword evidence="2" id="KW-0479">Metal-binding</keyword>
<dbReference type="Proteomes" id="UP000299211">
    <property type="component" value="Unassembled WGS sequence"/>
</dbReference>
<organism evidence="4 7">
    <name type="scientific">Streptomyces avermitilis</name>
    <dbReference type="NCBI Taxonomy" id="33903"/>
    <lineage>
        <taxon>Bacteria</taxon>
        <taxon>Bacillati</taxon>
        <taxon>Actinomycetota</taxon>
        <taxon>Actinomycetes</taxon>
        <taxon>Kitasatosporales</taxon>
        <taxon>Streptomycetaceae</taxon>
        <taxon>Streptomyces</taxon>
    </lineage>
</organism>
<evidence type="ECO:0000313" key="7">
    <source>
        <dbReference type="Proteomes" id="UP000302139"/>
    </source>
</evidence>
<dbReference type="PROSITE" id="PS00086">
    <property type="entry name" value="CYTOCHROME_P450"/>
    <property type="match status" value="1"/>
</dbReference>
<dbReference type="InterPro" id="IPR017972">
    <property type="entry name" value="Cyt_P450_CS"/>
</dbReference>
<dbReference type="EMBL" id="BJHX01000001">
    <property type="protein sequence ID" value="GDY68231.1"/>
    <property type="molecule type" value="Genomic_DNA"/>
</dbReference>
<proteinExistence type="inferred from homology"/>
<dbReference type="PANTHER" id="PTHR46696:SF1">
    <property type="entry name" value="CYTOCHROME P450 YJIB-RELATED"/>
    <property type="match status" value="1"/>
</dbReference>
<sequence length="441" mass="47800">MPKDPRALTSDGAVTELLPELTPDPAQFTADPHTRYAQLRAEHPVQRVRLPHGAAAWLVTGGDEVRTALTDPRLRNDIKHSGTWQADGGFAIGRNMLQVDPPDHTRLRRLVAGTFTHRRIQAMRPRVQRITDDLLDRVVPLGSADLVEALSFPLPVTVICELLGVPEADREAFRAWSAHMVAATDPQAATAAGQKMTEYLAGLIDDRRHATASAPDDNRNGPLSAHGAHRPVDGGEGGEGGEGGHDVLTALVRARDEEHGALSADELLGMAFLLLVAGHETTANLISSAVFLLLRHPDQLAALRADPSLMTGAVEETLRYEPPALAVAYRYAAERLTLGGVDIPKGDPLVLSVAAANRDPAHFTEPDRFDIRRDPATTAAHLSFGYGIHHCLGAPLARLEASIALYTLLRRCPDLRMNTEAGDPAWRPSLLRGLDRLPVRW</sequence>
<dbReference type="InterPro" id="IPR002397">
    <property type="entry name" value="Cyt_P450_B"/>
</dbReference>
<dbReference type="PRINTS" id="PR00359">
    <property type="entry name" value="BP450"/>
</dbReference>
<dbReference type="SUPFAM" id="SSF48264">
    <property type="entry name" value="Cytochrome P450"/>
    <property type="match status" value="1"/>
</dbReference>
<name>A0A4D4M8E0_STRAX</name>
<protein>
    <submittedName>
        <fullName evidence="4">Cytochrome P450</fullName>
    </submittedName>
</protein>
<comment type="caution">
    <text evidence="4">The sequence shown here is derived from an EMBL/GenBank/DDBJ whole genome shotgun (WGS) entry which is preliminary data.</text>
</comment>
<reference evidence="5 6" key="1">
    <citation type="submission" date="2019-04" db="EMBL/GenBank/DDBJ databases">
        <title>Draft genome sequences of Streptomyces avermitilis ATCC 31267.</title>
        <authorList>
            <person name="Komaki H."/>
            <person name="Tamura T."/>
            <person name="Hosoyama A."/>
        </authorList>
    </citation>
    <scope>NUCLEOTIDE SEQUENCE [LARGE SCALE GENOMIC DNA]</scope>
    <source>
        <strain evidence="5 6">ATCC 31267</strain>
    </source>
</reference>
<dbReference type="Proteomes" id="UP000302139">
    <property type="component" value="Unassembled WGS sequence"/>
</dbReference>
<evidence type="ECO:0000256" key="2">
    <source>
        <dbReference type="RuleBase" id="RU000461"/>
    </source>
</evidence>
<keyword evidence="2" id="KW-0560">Oxidoreductase</keyword>
<comment type="similarity">
    <text evidence="1 2">Belongs to the cytochrome P450 family.</text>
</comment>
<dbReference type="EMBL" id="BJHY01000001">
    <property type="protein sequence ID" value="GDY71410.1"/>
    <property type="molecule type" value="Genomic_DNA"/>
</dbReference>
<dbReference type="InterPro" id="IPR036396">
    <property type="entry name" value="Cyt_P450_sf"/>
</dbReference>
<keyword evidence="2" id="KW-0349">Heme</keyword>
<evidence type="ECO:0000313" key="6">
    <source>
        <dbReference type="Proteomes" id="UP000299211"/>
    </source>
</evidence>
<dbReference type="AlphaFoldDB" id="A0A4D4M8E0"/>
<dbReference type="InterPro" id="IPR001128">
    <property type="entry name" value="Cyt_P450"/>
</dbReference>
<gene>
    <name evidence="4" type="ORF">SAV14893_076240</name>
    <name evidence="5" type="ORF">SAV31267_008950</name>
</gene>
<dbReference type="CDD" id="cd11029">
    <property type="entry name" value="CYP107-like"/>
    <property type="match status" value="1"/>
</dbReference>
<dbReference type="GO" id="GO:0004497">
    <property type="term" value="F:monooxygenase activity"/>
    <property type="evidence" value="ECO:0007669"/>
    <property type="project" value="UniProtKB-KW"/>
</dbReference>
<reference evidence="4 7" key="2">
    <citation type="submission" date="2019-04" db="EMBL/GenBank/DDBJ databases">
        <title>Draft genome sequences of Streptomyces avermitilis NBRC 14893.</title>
        <authorList>
            <person name="Komaki H."/>
            <person name="Tamura T."/>
            <person name="Hosoyama A."/>
        </authorList>
    </citation>
    <scope>NUCLEOTIDE SEQUENCE [LARGE SCALE GENOMIC DNA]</scope>
    <source>
        <strain evidence="4 7">NBRC 14893</strain>
    </source>
</reference>